<dbReference type="GO" id="GO:0005783">
    <property type="term" value="C:endoplasmic reticulum"/>
    <property type="evidence" value="ECO:0007669"/>
    <property type="project" value="UniProtKB-SubCell"/>
</dbReference>
<reference evidence="16" key="1">
    <citation type="journal article" date="2023" name="Front. Mar. Sci.">
        <title>A new Merluccius polli reference genome to investigate the effects of global change in West African waters.</title>
        <authorList>
            <person name="Mateo J.L."/>
            <person name="Blanco-Fernandez C."/>
            <person name="Garcia-Vazquez E."/>
            <person name="Machado-Schiaffino G."/>
        </authorList>
    </citation>
    <scope>NUCLEOTIDE SEQUENCE</scope>
    <source>
        <strain evidence="16">C29</strain>
        <tissue evidence="16">Fin</tissue>
    </source>
</reference>
<evidence type="ECO:0000259" key="15">
    <source>
        <dbReference type="Pfam" id="PF11566"/>
    </source>
</evidence>
<comment type="subcellular location">
    <subcellularLocation>
        <location evidence="2">Cytoplasm</location>
    </subcellularLocation>
    <subcellularLocation>
        <location evidence="1">Endoplasmic reticulum</location>
    </subcellularLocation>
</comment>
<sequence>MAGLEVLYTCVGGAISCPQDAVICFVHWEIIKSGYRCVGCGDTACAGDRRSELLPAGWSDNKELYSLRYQGNNSDDHILLKAITADSSLIFNLMRSSTQQVPDLTISISEHVDADQLHVFDSVFRDMAGLSDSVKTQLLAGVGKTSEPRGGRSRREEERQRGVDSDPLRMPPRHPGTQQPWPDHMVPPFAAGGADLDPLGSRGGGGMIMDPLRSGYPRSGFDPSSGIPDILPPGAVPPGARFDPFGPVGRHRPGPDPDHMPPPGYDDMFMWRGFLFDFDTILSLIGQDAMETYRDVLLLNFLCTSWTGRRRRRHFPSRCAARPRPATHDRVTASSASPASCSVLARRRPLPSVLLAVAAAAWRSAGPSPARLRQLREPQVHGAVRPLGPDEAPAPAPPCRAHPAPAADGRHEQQGQQHAPQGQQAQPGDDAAVQVGAQRRVVRLQALHAPRRHRLALQELRVPGDAVGHQHQHHAAQQEHQRQHEAVVRRALLHAEPRRALLRASLLLLASPFLVLIVGVSRRRRRRWGEEEEEGDAGGGAPGERGGETGSEQRST</sequence>
<feature type="compositionally biased region" description="Low complexity" evidence="12">
    <location>
        <begin position="414"/>
        <end position="432"/>
    </location>
</feature>
<dbReference type="FunFam" id="3.40.1000.30:FF:000002">
    <property type="entry name" value="Proteasome inhibitor PI31 subunit"/>
    <property type="match status" value="1"/>
</dbReference>
<dbReference type="InterPro" id="IPR021625">
    <property type="entry name" value="PI31_Prot_N"/>
</dbReference>
<evidence type="ECO:0000256" key="4">
    <source>
        <dbReference type="ARBA" id="ARBA00015575"/>
    </source>
</evidence>
<keyword evidence="13" id="KW-0472">Membrane</keyword>
<dbReference type="GO" id="GO:0043161">
    <property type="term" value="P:proteasome-mediated ubiquitin-dependent protein catabolic process"/>
    <property type="evidence" value="ECO:0007669"/>
    <property type="project" value="InterPro"/>
</dbReference>
<dbReference type="InterPro" id="IPR013886">
    <property type="entry name" value="PI31_Prot_C"/>
</dbReference>
<evidence type="ECO:0000256" key="13">
    <source>
        <dbReference type="SAM" id="Phobius"/>
    </source>
</evidence>
<feature type="domain" description="PI31 proteasome regulator N-terminal" evidence="15">
    <location>
        <begin position="15"/>
        <end position="117"/>
    </location>
</feature>
<dbReference type="Proteomes" id="UP001174136">
    <property type="component" value="Unassembled WGS sequence"/>
</dbReference>
<evidence type="ECO:0000256" key="11">
    <source>
        <dbReference type="ARBA" id="ARBA00024805"/>
    </source>
</evidence>
<evidence type="ECO:0000256" key="5">
    <source>
        <dbReference type="ARBA" id="ARBA00022481"/>
    </source>
</evidence>
<dbReference type="InterPro" id="IPR045128">
    <property type="entry name" value="PI31-like"/>
</dbReference>
<evidence type="ECO:0000256" key="9">
    <source>
        <dbReference type="ARBA" id="ARBA00022942"/>
    </source>
</evidence>
<feature type="domain" description="PI31 proteasome regulator C-terminal" evidence="14">
    <location>
        <begin position="188"/>
        <end position="247"/>
    </location>
</feature>
<evidence type="ECO:0000256" key="8">
    <source>
        <dbReference type="ARBA" id="ARBA00022824"/>
    </source>
</evidence>
<organism evidence="16 17">
    <name type="scientific">Merluccius polli</name>
    <name type="common">Benguela hake</name>
    <name type="synonym">Merluccius cadenati</name>
    <dbReference type="NCBI Taxonomy" id="89951"/>
    <lineage>
        <taxon>Eukaryota</taxon>
        <taxon>Metazoa</taxon>
        <taxon>Chordata</taxon>
        <taxon>Craniata</taxon>
        <taxon>Vertebrata</taxon>
        <taxon>Euteleostomi</taxon>
        <taxon>Actinopterygii</taxon>
        <taxon>Neopterygii</taxon>
        <taxon>Teleostei</taxon>
        <taxon>Neoteleostei</taxon>
        <taxon>Acanthomorphata</taxon>
        <taxon>Zeiogadaria</taxon>
        <taxon>Gadariae</taxon>
        <taxon>Gadiformes</taxon>
        <taxon>Gadoidei</taxon>
        <taxon>Merlucciidae</taxon>
        <taxon>Merluccius</taxon>
    </lineage>
</organism>
<feature type="region of interest" description="Disordered" evidence="12">
    <location>
        <begin position="314"/>
        <end position="339"/>
    </location>
</feature>
<keyword evidence="13" id="KW-1133">Transmembrane helix</keyword>
<protein>
    <recommendedName>
        <fullName evidence="4">Proteasome inhibitor PI31 subunit</fullName>
    </recommendedName>
</protein>
<comment type="function">
    <text evidence="11">Plays an important role in control of proteasome function. Inhibits the hydrolysis of protein and peptide substrates by the 20S proteasome. Also inhibits the activation of the proteasome by the proteasome regulatory proteins PA700 and PA28.</text>
</comment>
<evidence type="ECO:0000256" key="6">
    <source>
        <dbReference type="ARBA" id="ARBA00022490"/>
    </source>
</evidence>
<evidence type="ECO:0000313" key="17">
    <source>
        <dbReference type="Proteomes" id="UP001174136"/>
    </source>
</evidence>
<dbReference type="PANTHER" id="PTHR13266">
    <property type="entry name" value="PROTEASOME INHIBITOR"/>
    <property type="match status" value="1"/>
</dbReference>
<evidence type="ECO:0000256" key="3">
    <source>
        <dbReference type="ARBA" id="ARBA00006405"/>
    </source>
</evidence>
<keyword evidence="9" id="KW-0647">Proteasome</keyword>
<proteinExistence type="inferred from homology"/>
<dbReference type="Pfam" id="PF08577">
    <property type="entry name" value="PI31_Prot_C"/>
    <property type="match status" value="1"/>
</dbReference>
<comment type="caution">
    <text evidence="16">The sequence shown here is derived from an EMBL/GenBank/DDBJ whole genome shotgun (WGS) entry which is preliminary data.</text>
</comment>
<evidence type="ECO:0000256" key="10">
    <source>
        <dbReference type="ARBA" id="ARBA00022990"/>
    </source>
</evidence>
<comment type="similarity">
    <text evidence="3">Belongs to the proteasome inhibitor PI31 family.</text>
</comment>
<keyword evidence="5" id="KW-0488">Methylation</keyword>
<keyword evidence="7" id="KW-0597">Phosphoprotein</keyword>
<feature type="region of interest" description="Disordered" evidence="12">
    <location>
        <begin position="525"/>
        <end position="556"/>
    </location>
</feature>
<name>A0AA47MAU6_MERPO</name>
<evidence type="ECO:0000259" key="14">
    <source>
        <dbReference type="Pfam" id="PF08577"/>
    </source>
</evidence>
<keyword evidence="17" id="KW-1185">Reference proteome</keyword>
<dbReference type="Pfam" id="PF11566">
    <property type="entry name" value="PI31_Prot_N"/>
    <property type="match status" value="1"/>
</dbReference>
<evidence type="ECO:0000256" key="7">
    <source>
        <dbReference type="ARBA" id="ARBA00022553"/>
    </source>
</evidence>
<dbReference type="PANTHER" id="PTHR13266:SF1">
    <property type="entry name" value="PROTEASOME INHIBITOR PI31 SUBUNIT"/>
    <property type="match status" value="1"/>
</dbReference>
<dbReference type="GO" id="GO:0000502">
    <property type="term" value="C:proteasome complex"/>
    <property type="evidence" value="ECO:0007669"/>
    <property type="project" value="UniProtKB-KW"/>
</dbReference>
<feature type="region of interest" description="Disordered" evidence="12">
    <location>
        <begin position="383"/>
        <end position="432"/>
    </location>
</feature>
<dbReference type="Gene3D" id="3.40.1000.30">
    <property type="match status" value="1"/>
</dbReference>
<dbReference type="EMBL" id="JAOPHQ010005126">
    <property type="protein sequence ID" value="KAK0136812.1"/>
    <property type="molecule type" value="Genomic_DNA"/>
</dbReference>
<dbReference type="AlphaFoldDB" id="A0AA47MAU6"/>
<accession>A0AA47MAU6</accession>
<feature type="transmembrane region" description="Helical" evidence="13">
    <location>
        <begin position="500"/>
        <end position="520"/>
    </location>
</feature>
<evidence type="ECO:0000313" key="16">
    <source>
        <dbReference type="EMBL" id="KAK0136812.1"/>
    </source>
</evidence>
<keyword evidence="13" id="KW-0812">Transmembrane</keyword>
<keyword evidence="8" id="KW-0256">Endoplasmic reticulum</keyword>
<feature type="compositionally biased region" description="Basic and acidic residues" evidence="12">
    <location>
        <begin position="146"/>
        <end position="167"/>
    </location>
</feature>
<feature type="region of interest" description="Disordered" evidence="12">
    <location>
        <begin position="139"/>
        <end position="181"/>
    </location>
</feature>
<dbReference type="GO" id="GO:0004866">
    <property type="term" value="F:endopeptidase inhibitor activity"/>
    <property type="evidence" value="ECO:0007669"/>
    <property type="project" value="InterPro"/>
</dbReference>
<keyword evidence="6" id="KW-0963">Cytoplasm</keyword>
<keyword evidence="10" id="KW-0007">Acetylation</keyword>
<evidence type="ECO:0000256" key="12">
    <source>
        <dbReference type="SAM" id="MobiDB-lite"/>
    </source>
</evidence>
<evidence type="ECO:0000256" key="2">
    <source>
        <dbReference type="ARBA" id="ARBA00004496"/>
    </source>
</evidence>
<gene>
    <name evidence="16" type="primary">PSMF1</name>
    <name evidence="16" type="ORF">N1851_027024</name>
</gene>
<evidence type="ECO:0000256" key="1">
    <source>
        <dbReference type="ARBA" id="ARBA00004240"/>
    </source>
</evidence>
<dbReference type="GO" id="GO:0070628">
    <property type="term" value="F:proteasome binding"/>
    <property type="evidence" value="ECO:0007669"/>
    <property type="project" value="InterPro"/>
</dbReference>